<accession>A0ABY9H4B7</accession>
<evidence type="ECO:0000259" key="2">
    <source>
        <dbReference type="Pfam" id="PF01425"/>
    </source>
</evidence>
<dbReference type="Proteomes" id="UP001235344">
    <property type="component" value="Chromosome"/>
</dbReference>
<gene>
    <name evidence="3" type="ORF">B6N23_16180</name>
</gene>
<sequence length="156" mass="16470">MAYEAARTLAGEYRHFADRMGPKLVELLEAGRALPFVRYREARAQASALQPVLSRVFAEEVDVILAASAQGVAPKGLDATGDPLYCRAWTLLGVPCLNLPLCRGEAGMPLGVQLVGDRFGDERLLAIAQTLVEASPSGVAPVGRSGVTGQRARAGP</sequence>
<evidence type="ECO:0000256" key="1">
    <source>
        <dbReference type="SAM" id="MobiDB-lite"/>
    </source>
</evidence>
<dbReference type="SUPFAM" id="SSF75304">
    <property type="entry name" value="Amidase signature (AS) enzymes"/>
    <property type="match status" value="1"/>
</dbReference>
<organism evidence="3 4">
    <name type="scientific">Halomonas alkalicola</name>
    <dbReference type="NCBI Taxonomy" id="1930622"/>
    <lineage>
        <taxon>Bacteria</taxon>
        <taxon>Pseudomonadati</taxon>
        <taxon>Pseudomonadota</taxon>
        <taxon>Gammaproteobacteria</taxon>
        <taxon>Oceanospirillales</taxon>
        <taxon>Halomonadaceae</taxon>
        <taxon>Halomonas</taxon>
    </lineage>
</organism>
<dbReference type="Pfam" id="PF01425">
    <property type="entry name" value="Amidase"/>
    <property type="match status" value="1"/>
</dbReference>
<name>A0ABY9H4B7_9GAMM</name>
<evidence type="ECO:0000313" key="4">
    <source>
        <dbReference type="Proteomes" id="UP001235344"/>
    </source>
</evidence>
<dbReference type="Gene3D" id="3.90.1300.10">
    <property type="entry name" value="Amidase signature (AS) domain"/>
    <property type="match status" value="1"/>
</dbReference>
<dbReference type="InterPro" id="IPR036928">
    <property type="entry name" value="AS_sf"/>
</dbReference>
<protein>
    <submittedName>
        <fullName evidence="3">Amidase family protein</fullName>
    </submittedName>
</protein>
<dbReference type="RefSeq" id="WP_305500706.1">
    <property type="nucleotide sequence ID" value="NZ_CP131913.1"/>
</dbReference>
<feature type="region of interest" description="Disordered" evidence="1">
    <location>
        <begin position="137"/>
        <end position="156"/>
    </location>
</feature>
<proteinExistence type="predicted"/>
<feature type="domain" description="Amidase" evidence="2">
    <location>
        <begin position="39"/>
        <end position="125"/>
    </location>
</feature>
<dbReference type="InterPro" id="IPR023631">
    <property type="entry name" value="Amidase_dom"/>
</dbReference>
<evidence type="ECO:0000313" key="3">
    <source>
        <dbReference type="EMBL" id="WLI73238.1"/>
    </source>
</evidence>
<reference evidence="3 4" key="1">
    <citation type="submission" date="2023-08" db="EMBL/GenBank/DDBJ databases">
        <title>Transcriptome Analysis of Halomonas alkalicola CICC 11012s to Identify the Genes Involved in Alkaline Tolerances.</title>
        <authorList>
            <person name="Zhai L."/>
        </authorList>
    </citation>
    <scope>NUCLEOTIDE SEQUENCE [LARGE SCALE GENOMIC DNA]</scope>
    <source>
        <strain evidence="3 4">CICC 11012s</strain>
    </source>
</reference>
<dbReference type="EMBL" id="CP131913">
    <property type="protein sequence ID" value="WLI73238.1"/>
    <property type="molecule type" value="Genomic_DNA"/>
</dbReference>
<keyword evidence="4" id="KW-1185">Reference proteome</keyword>